<feature type="transmembrane region" description="Helical" evidence="12">
    <location>
        <begin position="4100"/>
        <end position="4123"/>
    </location>
</feature>
<evidence type="ECO:0000256" key="7">
    <source>
        <dbReference type="ARBA" id="ARBA00023288"/>
    </source>
</evidence>
<feature type="compositionally biased region" description="Low complexity" evidence="11">
    <location>
        <begin position="2089"/>
        <end position="2100"/>
    </location>
</feature>
<evidence type="ECO:0000313" key="14">
    <source>
        <dbReference type="Proteomes" id="UP000236319"/>
    </source>
</evidence>
<evidence type="ECO:0000256" key="4">
    <source>
        <dbReference type="ARBA" id="ARBA00022522"/>
    </source>
</evidence>
<keyword evidence="10" id="KW-0175">Coiled coil</keyword>
<evidence type="ECO:0000256" key="8">
    <source>
        <dbReference type="ARBA" id="ARBA00033726"/>
    </source>
</evidence>
<keyword evidence="14" id="KW-1185">Reference proteome</keyword>
<evidence type="ECO:0000256" key="1">
    <source>
        <dbReference type="ARBA" id="ARBA00004609"/>
    </source>
</evidence>
<comment type="function">
    <text evidence="8">In the vertebrate host, binds to highly sulfated heparan sulfate proteoglycans (HSPGs) on the surface of host hepatocytes and is required for sporozoite invasion of the host hepatocytes.</text>
</comment>
<protein>
    <recommendedName>
        <fullName evidence="3">Circumsporozoite protein</fullName>
    </recommendedName>
</protein>
<feature type="compositionally biased region" description="Basic residues" evidence="11">
    <location>
        <begin position="1906"/>
        <end position="1918"/>
    </location>
</feature>
<evidence type="ECO:0000313" key="13">
    <source>
        <dbReference type="EMBL" id="GBE62906.1"/>
    </source>
</evidence>
<dbReference type="RefSeq" id="XP_028869149.1">
    <property type="nucleotide sequence ID" value="XM_029013316.1"/>
</dbReference>
<dbReference type="PANTHER" id="PTHR44826">
    <property type="entry name" value="SPORE COAT PROTEIN SP85"/>
    <property type="match status" value="1"/>
</dbReference>
<feature type="compositionally biased region" description="Low complexity" evidence="11">
    <location>
        <begin position="1933"/>
        <end position="1979"/>
    </location>
</feature>
<name>A0A2H6KIU6_9APIC</name>
<evidence type="ECO:0000256" key="10">
    <source>
        <dbReference type="SAM" id="Coils"/>
    </source>
</evidence>
<keyword evidence="7" id="KW-0449">Lipoprotein</keyword>
<evidence type="ECO:0000256" key="6">
    <source>
        <dbReference type="ARBA" id="ARBA00022737"/>
    </source>
</evidence>
<feature type="coiled-coil region" evidence="10">
    <location>
        <begin position="2294"/>
        <end position="2328"/>
    </location>
</feature>
<gene>
    <name evidence="13" type="ORF">BOVATA_043990</name>
</gene>
<feature type="coiled-coil region" evidence="10">
    <location>
        <begin position="2379"/>
        <end position="2437"/>
    </location>
</feature>
<organism evidence="13 14">
    <name type="scientific">Babesia ovata</name>
    <dbReference type="NCBI Taxonomy" id="189622"/>
    <lineage>
        <taxon>Eukaryota</taxon>
        <taxon>Sar</taxon>
        <taxon>Alveolata</taxon>
        <taxon>Apicomplexa</taxon>
        <taxon>Aconoidasida</taxon>
        <taxon>Piroplasmida</taxon>
        <taxon>Babesiidae</taxon>
        <taxon>Babesia</taxon>
    </lineage>
</organism>
<feature type="coiled-coil region" evidence="10">
    <location>
        <begin position="541"/>
        <end position="568"/>
    </location>
</feature>
<accession>A0A2H6KIU6</accession>
<feature type="compositionally biased region" description="Polar residues" evidence="11">
    <location>
        <begin position="2078"/>
        <end position="2088"/>
    </location>
</feature>
<comment type="similarity">
    <text evidence="2">Belongs to the plasmodium circumsporozoite protein family.</text>
</comment>
<keyword evidence="5" id="KW-0336">GPI-anchor</keyword>
<dbReference type="GO" id="GO:0098552">
    <property type="term" value="C:side of membrane"/>
    <property type="evidence" value="ECO:0007669"/>
    <property type="project" value="UniProtKB-KW"/>
</dbReference>
<dbReference type="InterPro" id="IPR051860">
    <property type="entry name" value="Plasmodium_CSP_Invasion"/>
</dbReference>
<comment type="function">
    <text evidence="9">Essential sporozoite protein. In the mosquito vector, required for sporozoite development in the oocyst, migration through the vector hemolymph and entry into the vector salivary glands. In the vertebrate host, required for sporozoite migration through the host dermis and infection of host hepatocytes. Binds to highly sulfated heparan sulfate proteoglycans (HSPGs) on the surface of host hepatocytes.</text>
</comment>
<comment type="subcellular location">
    <subcellularLocation>
        <location evidence="1">Cell membrane</location>
        <topology evidence="1">Lipid-anchor</topology>
        <topology evidence="1">GPI-anchor</topology>
    </subcellularLocation>
</comment>
<keyword evidence="12" id="KW-0472">Membrane</keyword>
<comment type="caution">
    <text evidence="13">The sequence shown here is derived from an EMBL/GenBank/DDBJ whole genome shotgun (WGS) entry which is preliminary data.</text>
</comment>
<keyword evidence="6" id="KW-0677">Repeat</keyword>
<evidence type="ECO:0000256" key="2">
    <source>
        <dbReference type="ARBA" id="ARBA00006241"/>
    </source>
</evidence>
<reference evidence="13 14" key="1">
    <citation type="journal article" date="2017" name="BMC Genomics">
        <title>Whole-genome assembly of Babesia ovata and comparative genomics between closely related pathogens.</title>
        <authorList>
            <person name="Yamagishi J."/>
            <person name="Asada M."/>
            <person name="Hakimi H."/>
            <person name="Tanaka T.Q."/>
            <person name="Sugimoto C."/>
            <person name="Kawazu S."/>
        </authorList>
    </citation>
    <scope>NUCLEOTIDE SEQUENCE [LARGE SCALE GENOMIC DNA]</scope>
    <source>
        <strain evidence="13 14">Miyake</strain>
    </source>
</reference>
<keyword evidence="12" id="KW-1133">Transmembrane helix</keyword>
<sequence>MANTSLTERQNQLKCPAKLFPSESADSSGQPLNYCDHLTSQIKKLKNSNNPNENKLNKLQYDLSSHQSEVHNNTSKRDSALKDIHSRMVSLAELSGKLGQFIGQSDEVTTAINDGIDAIIDSDDDFKSLKNSPSSTALSPPAVSAGLIKSDELEQKIKSYEALKKPLEERQNDKISPLSSEDSRLLSSHQSKLQSLQRLKSLNDSLNSLSKQSDDACKNLLNNLCTGLEKFLGYEKGNYTGEGIVYSDLDRLCDGVMAFLHSVLQDVHDKQPYKVGKDYLNENVVKLVERYLCQGHDGFKRVIVNVAAGVGRYNREVERSNESVKTIITGMQENMKSLQNEVSGILKDHSDAGDDQDFSKAVKKVDDSLAECLRHADTFENQLHNSHNNILDLNPNIRDRILKAKSCIVHERSRLNKLYTKKWEDLFSMEAKIGEVLEHLRSHVKGEIDDKINKLVGELKKLVQDIVEKLRHINITLMEYVMELNKWMHETKGFIDGVMQKEVNRIVKKEVGDGNIFDINQKAKELGEKGEEIYQHLKWAKERVENFNKDAQAKLNLLNEALKLDLNEVKNAINSGIREYINGKLLNDIKIKVGNIKGNSNSGLVQTLEEIKKWAETFNGKQVIGEKVDQWVKGILANNAVVKGTWEKYVQYVQQHQSTFKVQEYGNLDGNGVREELIGVIVDQIKEAFNKGRLIIIYEPFHVDENEGIAETVKKMKQVCDGFAKQLEDKLKDQGVALDIAREIAQKIEQEVTSPSPTLPPTPKKSPLTNVVYYTLYQLLGAARQNSADFEWLIGINSKDANIKNVDKALEVATGLDRDLRTATEPGIPGSIVEPGKAFTLTDKVDGRILGILEEKLPGVGGTSGSQVDLEASKLFAGYVGGGPGKPGKKRLLEEAIDEIKNDVTEAFNTYVKDKYVKSKEALEKDPENKGELHDLYTQITAKLYKLIDEFAETGIGVKQTMELLKSGKINTDFNRIKNDIKNLRKVKLVGAIQDTEHVLKYAETLRVQTISDLKNYVDSKVKDAKKALTQHARKDYVSTIQLMLKQFADKVRSELYELPEAIENDKLIGFKGFMKAFQGFENGEENIKRLQDVKEENDVKYISSGFLGFFAALNHYLGKEIKRSHEQNNLQKNPNPLDPETVYTTRLTNAFTALSNLLQHITKTNKYDHSLPGLLDKLSEAVNKLIPKDFENPNTPILDAIRSGFAKFVDELRKVYISKYDGADAIDVWVEPDTTKKPLADDSSVDNTILTDDGRNGAKVFCTIIKIICDDLTELHKQCSTGAAWWGRTIYESNGAKGNPLGDFLRSRGYRVPTSKTNQDGELQRSPKMNGRHIHHHLNVYIPDAYYNQHLKECKPNDRRTHFNVVDIIRCMFTHVNEFYDVCHLPAPSSKKHPTSIYDMLTWLCGLTYNPVYDAIKLDGFAQLFDKPEKPASEDSDSTEPVLLVEDDASLPAYPETITAMGLSDTLSAVCHHAYETLTAILGHGHSGGIYACEFNINAQGFVYPADFNTLICMIFNILKLLHQQLYFLYTQCCYSTKLGGWLDCHYGRHVGGSNWNCNDFQCPKQDCDQKHNQTCNQTADQKAIQTPDQHYDCGVKSPLQSFLEDGLVGFLPHPVTSTRGKLECPVKSHFSIPCKAPMGFTDISQIASHVKNGQYLKRALSEYCGTASSPLTKLCSQLNCLLPTAPKSLGDMFAFYFSFLNDWCGKNPELMKHREIAYNLAVKEANFNSSLTGLMDCSELFKSTVHASYAPKTGASNYTAYHHKGDLYSIYSPADTCYTANTKCGAYASPLSMDIYSSFSSKHKALYMSWMVYVTEALFNLFCGLNKECNGNCGSQTSKCRITGCVKGICKVADSGVLAKNQMAIYANVVSPLVAVAPVPAAHRRRPPRRPEDTLTPEVTFQPPHRRAVAPRRRTRQGTQQRQVLLTMIVPSPTHPTTHSPTHSPNHPLTHPLTHQLTHSTTHPLTHSLTHSPTHPLNHSPTHSLIHSHTQPLNHPLNHSPTHSPTHPLTHSTTHLLTTQPLNHSTTHSTTQPPTQPLNHSPTHPLTHSLTQPLTHSPTHSTTHPLTQPLTHSLSHPPTHSPTHLITHSPTHPLTQPLTQPPTHSPPPSLVASLPPSPPSSPPPSASLTQNPHFPPSPSTSEIALPQPIFPLHRPLSPLHFHHPVHPPPSLPPSPKIAFLQTPPNRPQNNPFHPLFTPFNSPLIHLQSNYNNHYNEVHYLTEDARNGALDDIDARRISLGTLAGQLSGFIGGSEEVKNAIVKGLHSNVNELVRLLKASCGDKGCCNEAVKFSDKLLKNLQNKFNEVDKIETKIDGLNKEIAEKRKAPVGAPLGSVSEIQRLTKEIKQHKDTIFSQSSPLKDQITSVIEAVQSKITALDSKKKKVVDAQRQVNDLKKEIDAKQNNDVQLEDLKNKLNELEKKLNEAKNNFPEKESKSLDAHQKSMSSLRSLQTLCQHCKDVKNNESKTPKNILESLCGGLEKFLGYQDGNYTGEGIVYSDLDRLCDGVMAFLHGVLETVKDDESVTTYDKDRDKNITNTIKELNDSVGQGRKAFPEAVHQVSEWLKKHGAQVDQKIKNVRDPLNNLLTGPDDNGFKKIPQLIQDIQGMQGQEYDEVSGTGGKLHKWVNDVSGLPKKTEEALKALKSLDNKLRNNLDPHVSLLHNAVETFRVNTVEDHKGLTSITGDVKKHIETLQTQVLQVATSEERTCREALQGEFLEKVQGPINEVKRDLEGVDDALDLWINEAEKVVKAVIKKAEKVWEALKPEGSDDVHIIALNIKKLEESKAEIDTVKGKISTEIGMLDTWRTASQGAVGAAMLKCNDIMDKVNGEKDMSIRKSAGNIKEKAQKLLDAYDQARRGLKALVSSSKQKVTHLETNLKTNLKTLKDAISRGVEDYIRRLGDGILSGIDNAGRNTYGTQGVTGLYLQLDKETELYKLLQEAGNKKTGLAVRLDAALKTLYSMHGTLKHYSAEFSRTINKDIKSAFEKKLPDQSDSDGQPTRVELTHLSNYQQDKLAIEQEFQKVGDDTLAHFSTSITQSHHKELEALQDSFRDITGGLTAISKLLANPNGMAPDKDDGVKDYLRDLTNMINRRDGDLKLTAKNLQNTTVRGLTNIHSELTKFNNQVPNHTYKIKSANEAIKLELIALQGVLQGSSGSDVIKSLEDLLNTGIYGTGDWKKGEDIKALQKIQTTLSGIIGDYRKQENTLIKITEDANMFYTKTIETKVSACVKQITNKLKELVPKKIAAIRNSALANFAKSKEAELENLKRRVTEKNEAIRKLIDTDRRNGVKGLIEKLCGGALQNTDDNLLLRLKSAVTAGTIVTLRVTKTQHEATRLSDTSEAFNNYLTPIFKYVEEQAKTVLPPERPLMPPPKKGNAQSSQIAGLQSTIDSLLQFLKNSNRFDFRFQNNLDTVKDALSRLISPTFSGYQNAILLDTVKNGVTSLLGELDKVYMNTYDGALSVDWTHDIVNSERCAKVFSSILSTLREELEMLIDECSADWKTHTLCETNGDKDNPLGQFLKRSGYTVAKKQDSKEGELKLPINDFTGKKIHDNLKAPTSDGYTLLGTLESLINNLNWYYQVGHHKHIPSPRTPCNIYEMLTWCCGLQYNSVYSNLVKYCDEYDTNDTDKTPDHDFKKRLSDAVDYSLSDLCTYSRKILTTIVGHGNSHTMYACEYSNNALNLKYPASGEDCLRTLLDILRRMLPTLRYLRSQCKRGTEHHGWSNCQYGGDISPVNQPCIAHPTDKPNGQPKCQPNCQSTSKANCQSTCQPTSPLMSYLNDCLPGHLPHQLSSIGCRATCTTCPKSPPGTPCLTPLGFRRFSGSTRTGNVLCRVLTKFFSSANLSPLFCIAPKPPSTLPEHLSFTLTLVNGWRNIATDPYEPRIHASIKDTSIQLYAEPTVLTNAIIHAYGSGSAEHTDCTHPHLTHLTTIGFCNTKGNRIERAPYLQSLCRDAYHDLVKKHANLYLSWAIYLPWTFWDLLNHLYNTFCSIVCEDYGCRSCLRGGICKRGQHGLVVSEEGKPDKPHCLCSSLVQCKGVPPTLYQYGLSFGAVSRLDNIASPKKCSDFCSQLKQVLKSEYFKTLFEKCDEFLWIIRTPFSYLLLALWSLSLLYLLHIAVVRLDVLRIRSHLRSPSSHRIAAQSLLAAARVKALANVKYFSP</sequence>
<feature type="compositionally biased region" description="Low complexity" evidence="11">
    <location>
        <begin position="2053"/>
        <end position="2076"/>
    </location>
</feature>
<keyword evidence="5" id="KW-0325">Glycoprotein</keyword>
<dbReference type="PANTHER" id="PTHR44826:SF3">
    <property type="entry name" value="SPORE COAT PROTEIN SP85"/>
    <property type="match status" value="1"/>
</dbReference>
<feature type="compositionally biased region" description="Low complexity" evidence="11">
    <location>
        <begin position="1996"/>
        <end position="2035"/>
    </location>
</feature>
<feature type="compositionally biased region" description="Polar residues" evidence="11">
    <location>
        <begin position="2040"/>
        <end position="2052"/>
    </location>
</feature>
<dbReference type="Proteomes" id="UP000236319">
    <property type="component" value="Unassembled WGS sequence"/>
</dbReference>
<keyword evidence="4" id="KW-0748">Sporozoite</keyword>
<feature type="coiled-coil region" evidence="10">
    <location>
        <begin position="3252"/>
        <end position="3286"/>
    </location>
</feature>
<evidence type="ECO:0000256" key="9">
    <source>
        <dbReference type="ARBA" id="ARBA00045806"/>
    </source>
</evidence>
<feature type="compositionally biased region" description="Pro residues" evidence="11">
    <location>
        <begin position="2101"/>
        <end position="2127"/>
    </location>
</feature>
<evidence type="ECO:0000256" key="5">
    <source>
        <dbReference type="ARBA" id="ARBA00022622"/>
    </source>
</evidence>
<feature type="compositionally biased region" description="Polar residues" evidence="11">
    <location>
        <begin position="1981"/>
        <end position="1995"/>
    </location>
</feature>
<dbReference type="GO" id="GO:0005886">
    <property type="term" value="C:plasma membrane"/>
    <property type="evidence" value="ECO:0007669"/>
    <property type="project" value="UniProtKB-SubCell"/>
</dbReference>
<evidence type="ECO:0000256" key="3">
    <source>
        <dbReference type="ARBA" id="ARBA00021911"/>
    </source>
</evidence>
<feature type="region of interest" description="Disordered" evidence="11">
    <location>
        <begin position="1882"/>
        <end position="2147"/>
    </location>
</feature>
<evidence type="ECO:0000256" key="11">
    <source>
        <dbReference type="SAM" id="MobiDB-lite"/>
    </source>
</evidence>
<proteinExistence type="inferred from homology"/>
<keyword evidence="12" id="KW-0812">Transmembrane</keyword>
<dbReference type="EMBL" id="BDSA01000008">
    <property type="protein sequence ID" value="GBE62906.1"/>
    <property type="molecule type" value="Genomic_DNA"/>
</dbReference>
<dbReference type="GeneID" id="39876676"/>
<evidence type="ECO:0000256" key="12">
    <source>
        <dbReference type="SAM" id="Phobius"/>
    </source>
</evidence>
<dbReference type="VEuPathDB" id="PiroplasmaDB:BOVATA_043990"/>